<sequence>MHRPFLWLAVEKVLCVKVMRAAPRAMGKIWFRQIPANGDDLPSFYAGKRSGGYLRRWQVAYQSGSG</sequence>
<evidence type="ECO:0000313" key="1">
    <source>
        <dbReference type="EMBL" id="KAB0874269.1"/>
    </source>
</evidence>
<gene>
    <name evidence="2" type="ORF">AUN14_17400</name>
    <name evidence="1" type="ORF">FZI19_17330</name>
</gene>
<accession>A0A2T7AN78</accession>
<dbReference type="Proteomes" id="UP000244378">
    <property type="component" value="Unassembled WGS sequence"/>
</dbReference>
<dbReference type="EMBL" id="MSAE01000040">
    <property type="protein sequence ID" value="PUX10572.1"/>
    <property type="molecule type" value="Genomic_DNA"/>
</dbReference>
<evidence type="ECO:0000313" key="2">
    <source>
        <dbReference type="EMBL" id="PUX10572.1"/>
    </source>
</evidence>
<comment type="caution">
    <text evidence="2">The sequence shown here is derived from an EMBL/GenBank/DDBJ whole genome shotgun (WGS) entry which is preliminary data.</text>
</comment>
<evidence type="ECO:0000313" key="3">
    <source>
        <dbReference type="Proteomes" id="UP000244378"/>
    </source>
</evidence>
<name>A0A2T7AN78_9ENTR</name>
<dbReference type="AlphaFoldDB" id="A0A2T7AN78"/>
<reference evidence="1 4" key="2">
    <citation type="submission" date="2019-08" db="EMBL/GenBank/DDBJ databases">
        <title>Prevalence, distribution, and phylogeny of type two toxin-antitoxin genes possessed by Cronobacter species where C. sakazakii homologs follow sequence type lineages.</title>
        <authorList>
            <person name="Finkelstein S."/>
            <person name="Negrete F."/>
            <person name="Jang H."/>
            <person name="Gopinath G.R."/>
            <person name="Tall B.D."/>
        </authorList>
    </citation>
    <scope>NUCLEOTIDE SEQUENCE [LARGE SCALE GENOMIC DNA]</scope>
    <source>
        <strain evidence="1 4">MOD1_GK1257</strain>
    </source>
</reference>
<evidence type="ECO:0000313" key="4">
    <source>
        <dbReference type="Proteomes" id="UP000469927"/>
    </source>
</evidence>
<organism evidence="2 3">
    <name type="scientific">Cronobacter muytjensii</name>
    <dbReference type="NCBI Taxonomy" id="413501"/>
    <lineage>
        <taxon>Bacteria</taxon>
        <taxon>Pseudomonadati</taxon>
        <taxon>Pseudomonadota</taxon>
        <taxon>Gammaproteobacteria</taxon>
        <taxon>Enterobacterales</taxon>
        <taxon>Enterobacteriaceae</taxon>
        <taxon>Cronobacter</taxon>
    </lineage>
</organism>
<proteinExistence type="predicted"/>
<dbReference type="Proteomes" id="UP000469927">
    <property type="component" value="Unassembled WGS sequence"/>
</dbReference>
<protein>
    <submittedName>
        <fullName evidence="2">Uncharacterized protein</fullName>
    </submittedName>
</protein>
<keyword evidence="4" id="KW-1185">Reference proteome</keyword>
<reference evidence="2 3" key="1">
    <citation type="submission" date="2016-12" db="EMBL/GenBank/DDBJ databases">
        <title>Analysis of the Molecular Diversity Among Cronobacter Species Isolated from Filth Flies Using a Pan Genomic DNA Microarray.</title>
        <authorList>
            <person name="Pava-Ripoll M."/>
            <person name="Tall B."/>
            <person name="Farber J."/>
            <person name="Fanning S."/>
            <person name="Lehner A."/>
            <person name="Stephan R."/>
            <person name="Pagotto F."/>
            <person name="Iverson C."/>
            <person name="Ziobro G."/>
            <person name="Miller A."/>
            <person name="Pearson R."/>
            <person name="Yan Q."/>
            <person name="Kim M."/>
            <person name="Jeong S."/>
            <person name="Park J."/>
            <person name="Jun S."/>
            <person name="Choi H."/>
            <person name="Chung T."/>
            <person name="Yoo Y."/>
            <person name="Park E."/>
            <person name="Hwang S."/>
            <person name="Lee B."/>
            <person name="Sathyamoorthy V."/>
            <person name="Carter L."/>
            <person name="Mammel M."/>
            <person name="Jackson S."/>
            <person name="Kothary M."/>
            <person name="Patel I."/>
            <person name="Grim C."/>
            <person name="Gopinath G."/>
            <person name="Gangiredla J."/>
            <person name="Chase H."/>
        </authorList>
    </citation>
    <scope>NUCLEOTIDE SEQUENCE [LARGE SCALE GENOMIC DNA]</scope>
    <source>
        <strain evidence="2 3">MOD1-Md1s</strain>
    </source>
</reference>
<dbReference type="EMBL" id="WAGD01000063">
    <property type="protein sequence ID" value="KAB0874269.1"/>
    <property type="molecule type" value="Genomic_DNA"/>
</dbReference>